<dbReference type="GO" id="GO:0046930">
    <property type="term" value="C:pore complex"/>
    <property type="evidence" value="ECO:0007669"/>
    <property type="project" value="UniProtKB-KW"/>
</dbReference>
<keyword evidence="7" id="KW-0406">Ion transport</keyword>
<dbReference type="InterPro" id="IPR050298">
    <property type="entry name" value="Gram-neg_bact_OMP"/>
</dbReference>
<evidence type="ECO:0000256" key="7">
    <source>
        <dbReference type="ARBA" id="ARBA00023065"/>
    </source>
</evidence>
<dbReference type="GO" id="GO:0034220">
    <property type="term" value="P:monoatomic ion transmembrane transport"/>
    <property type="evidence" value="ECO:0007669"/>
    <property type="project" value="InterPro"/>
</dbReference>
<dbReference type="GO" id="GO:0009279">
    <property type="term" value="C:cell outer membrane"/>
    <property type="evidence" value="ECO:0007669"/>
    <property type="project" value="UniProtKB-SubCell"/>
</dbReference>
<comment type="subunit">
    <text evidence="2">Homotrimer.</text>
</comment>
<dbReference type="CDD" id="cd00342">
    <property type="entry name" value="gram_neg_porins"/>
    <property type="match status" value="1"/>
</dbReference>
<dbReference type="InterPro" id="IPR001702">
    <property type="entry name" value="Porin_Gram-ve"/>
</dbReference>
<evidence type="ECO:0000256" key="3">
    <source>
        <dbReference type="ARBA" id="ARBA00022448"/>
    </source>
</evidence>
<evidence type="ECO:0000256" key="9">
    <source>
        <dbReference type="ARBA" id="ARBA00023136"/>
    </source>
</evidence>
<evidence type="ECO:0000256" key="5">
    <source>
        <dbReference type="ARBA" id="ARBA00022692"/>
    </source>
</evidence>
<evidence type="ECO:0000256" key="2">
    <source>
        <dbReference type="ARBA" id="ARBA00011233"/>
    </source>
</evidence>
<gene>
    <name evidence="13" type="ORF">EAY64_04745</name>
</gene>
<dbReference type="InterPro" id="IPR002299">
    <property type="entry name" value="Porin_Neis"/>
</dbReference>
<evidence type="ECO:0000313" key="13">
    <source>
        <dbReference type="EMBL" id="RMD00734.1"/>
    </source>
</evidence>
<dbReference type="EMBL" id="RFAR01000013">
    <property type="protein sequence ID" value="RMD00734.1"/>
    <property type="molecule type" value="Genomic_DNA"/>
</dbReference>
<evidence type="ECO:0000256" key="6">
    <source>
        <dbReference type="ARBA" id="ARBA00022729"/>
    </source>
</evidence>
<evidence type="ECO:0000256" key="10">
    <source>
        <dbReference type="ARBA" id="ARBA00023237"/>
    </source>
</evidence>
<dbReference type="PRINTS" id="PR00184">
    <property type="entry name" value="NEISSPPORIN"/>
</dbReference>
<keyword evidence="4" id="KW-1134">Transmembrane beta strand</keyword>
<keyword evidence="5" id="KW-0812">Transmembrane</keyword>
<organism evidence="13 14">
    <name type="scientific">Aquitalea palustris</name>
    <dbReference type="NCBI Taxonomy" id="2480983"/>
    <lineage>
        <taxon>Bacteria</taxon>
        <taxon>Pseudomonadati</taxon>
        <taxon>Pseudomonadota</taxon>
        <taxon>Betaproteobacteria</taxon>
        <taxon>Neisseriales</taxon>
        <taxon>Chromobacteriaceae</taxon>
        <taxon>Aquitalea</taxon>
    </lineage>
</organism>
<comment type="caution">
    <text evidence="13">The sequence shown here is derived from an EMBL/GenBank/DDBJ whole genome shotgun (WGS) entry which is preliminary data.</text>
</comment>
<evidence type="ECO:0000256" key="1">
    <source>
        <dbReference type="ARBA" id="ARBA00004571"/>
    </source>
</evidence>
<dbReference type="PANTHER" id="PTHR34501">
    <property type="entry name" value="PROTEIN YDDL-RELATED"/>
    <property type="match status" value="1"/>
</dbReference>
<proteinExistence type="predicted"/>
<feature type="signal peptide" evidence="11">
    <location>
        <begin position="1"/>
        <end position="22"/>
    </location>
</feature>
<dbReference type="Proteomes" id="UP000274139">
    <property type="component" value="Unassembled WGS sequence"/>
</dbReference>
<dbReference type="GO" id="GO:0015288">
    <property type="term" value="F:porin activity"/>
    <property type="evidence" value="ECO:0007669"/>
    <property type="project" value="UniProtKB-KW"/>
</dbReference>
<keyword evidence="6 11" id="KW-0732">Signal</keyword>
<dbReference type="PRINTS" id="PR00182">
    <property type="entry name" value="ECOLNEIPORIN"/>
</dbReference>
<dbReference type="Pfam" id="PF13609">
    <property type="entry name" value="Porin_4"/>
    <property type="match status" value="1"/>
</dbReference>
<reference evidence="13 14" key="1">
    <citation type="submission" date="2018-10" db="EMBL/GenBank/DDBJ databases">
        <title>Draft genome sequence of Aquitalea MWU14-2217 isolated from a wild cranberry bog in Provincetown, Massachusetts.</title>
        <authorList>
            <person name="Ebadzadsahrai G."/>
            <person name="Soby S."/>
        </authorList>
    </citation>
    <scope>NUCLEOTIDE SEQUENCE [LARGE SCALE GENOMIC DNA]</scope>
    <source>
        <strain evidence="13 14">MWU14-2217</strain>
    </source>
</reference>
<feature type="chain" id="PRO_5018978215" evidence="11">
    <location>
        <begin position="23"/>
        <end position="392"/>
    </location>
</feature>
<name>A0A454JLL6_9NEIS</name>
<dbReference type="InterPro" id="IPR033900">
    <property type="entry name" value="Gram_neg_porin_domain"/>
</dbReference>
<keyword evidence="14" id="KW-1185">Reference proteome</keyword>
<keyword evidence="9" id="KW-0472">Membrane</keyword>
<keyword evidence="8" id="KW-0626">Porin</keyword>
<evidence type="ECO:0000256" key="8">
    <source>
        <dbReference type="ARBA" id="ARBA00023114"/>
    </source>
</evidence>
<protein>
    <submittedName>
        <fullName evidence="13">Porin</fullName>
    </submittedName>
</protein>
<comment type="subcellular location">
    <subcellularLocation>
        <location evidence="1">Cell outer membrane</location>
        <topology evidence="1">Multi-pass membrane protein</topology>
    </subcellularLocation>
</comment>
<dbReference type="AlphaFoldDB" id="A0A454JLL6"/>
<dbReference type="OrthoDB" id="5289162at2"/>
<feature type="domain" description="Porin" evidence="12">
    <location>
        <begin position="7"/>
        <end position="351"/>
    </location>
</feature>
<sequence>MQKKSLAALVATLFAVPFAAHADVTIYGFISSSIESTKATGATAGSASDYKSRTRVVDDNSRIGFKGFEDLGNGNKAIWQVEQSLKYFENGGTNDKGETATFATRNSFVGLDNASFGKVIVGYNDTAYKSMTNIGLNLFGDSTAENNGSSQVYSRAETRLKNSVHYFSPNWSGFQVGVSYGVDEARLNNVKADGTVTNTNGQTNTSRISLAGNYTNGGLQVAAGWDRQYDRGVSNASGAAANWAGKNVDFYKLATSYKFATGTFVGAGYEFGRFGSSTSGADLKQDDWTLSVGQDIGAATLKLEYSSLGRLKGATAGTEDNYKAHQWALGADYNLSKSTKLFGYYTKITNKSAQNANFANTSIYTSGVGGSSAALAAGVDPQAFGVGLKVAF</sequence>
<dbReference type="PANTHER" id="PTHR34501:SF9">
    <property type="entry name" value="MAJOR OUTER MEMBRANE PROTEIN P.IA"/>
    <property type="match status" value="1"/>
</dbReference>
<dbReference type="InterPro" id="IPR023614">
    <property type="entry name" value="Porin_dom_sf"/>
</dbReference>
<evidence type="ECO:0000259" key="12">
    <source>
        <dbReference type="Pfam" id="PF13609"/>
    </source>
</evidence>
<accession>A0A454JLL6</accession>
<keyword evidence="3" id="KW-0813">Transport</keyword>
<evidence type="ECO:0000256" key="11">
    <source>
        <dbReference type="SAM" id="SignalP"/>
    </source>
</evidence>
<evidence type="ECO:0000256" key="4">
    <source>
        <dbReference type="ARBA" id="ARBA00022452"/>
    </source>
</evidence>
<dbReference type="SUPFAM" id="SSF56935">
    <property type="entry name" value="Porins"/>
    <property type="match status" value="1"/>
</dbReference>
<evidence type="ECO:0000313" key="14">
    <source>
        <dbReference type="Proteomes" id="UP000274139"/>
    </source>
</evidence>
<dbReference type="Gene3D" id="2.40.160.10">
    <property type="entry name" value="Porin"/>
    <property type="match status" value="1"/>
</dbReference>
<keyword evidence="10" id="KW-0998">Cell outer membrane</keyword>